<dbReference type="GO" id="GO:0032259">
    <property type="term" value="P:methylation"/>
    <property type="evidence" value="ECO:0007669"/>
    <property type="project" value="UniProtKB-KW"/>
</dbReference>
<comment type="caution">
    <text evidence="1">The sequence shown here is derived from an EMBL/GenBank/DDBJ whole genome shotgun (WGS) entry which is preliminary data.</text>
</comment>
<dbReference type="OrthoDB" id="31271at2157"/>
<dbReference type="PANTHER" id="PTHR23290:SF0">
    <property type="entry name" value="RRNA N6-ADENOSINE-METHYLTRANSFERASE METTL5"/>
    <property type="match status" value="1"/>
</dbReference>
<dbReference type="InterPro" id="IPR029063">
    <property type="entry name" value="SAM-dependent_MTases_sf"/>
</dbReference>
<dbReference type="Pfam" id="PF06325">
    <property type="entry name" value="PrmA"/>
    <property type="match status" value="1"/>
</dbReference>
<reference evidence="1 2" key="1">
    <citation type="submission" date="2018-10" db="EMBL/GenBank/DDBJ databases">
        <title>Co-occurring genomic capacity for anaerobic methane metabolism and dissimilatory sulfite reduction discovered in the Korarchaeota.</title>
        <authorList>
            <person name="Mckay L.J."/>
            <person name="Dlakic M."/>
            <person name="Fields M.W."/>
            <person name="Delmont T.O."/>
            <person name="Eren A.M."/>
            <person name="Jay Z.J."/>
            <person name="Klingelsmith K.B."/>
            <person name="Rusch D.B."/>
            <person name="Inskeep W.P."/>
        </authorList>
    </citation>
    <scope>NUCLEOTIDE SEQUENCE [LARGE SCALE GENOMIC DNA]</scope>
    <source>
        <strain evidence="1 2">MDKW</strain>
    </source>
</reference>
<dbReference type="RefSeq" id="WP_125670411.1">
    <property type="nucleotide sequence ID" value="NZ_RCOS01000027.1"/>
</dbReference>
<evidence type="ECO:0000313" key="2">
    <source>
        <dbReference type="Proteomes" id="UP000277582"/>
    </source>
</evidence>
<dbReference type="InterPro" id="IPR051720">
    <property type="entry name" value="rRNA_MeTrfase/Polyamine_Synth"/>
</dbReference>
<dbReference type="Proteomes" id="UP000277582">
    <property type="component" value="Unassembled WGS sequence"/>
</dbReference>
<dbReference type="Gene3D" id="3.40.50.150">
    <property type="entry name" value="Vaccinia Virus protein VP39"/>
    <property type="match status" value="1"/>
</dbReference>
<keyword evidence="1" id="KW-0489">Methyltransferase</keyword>
<dbReference type="AlphaFoldDB" id="A0A3R9R028"/>
<dbReference type="SUPFAM" id="SSF53335">
    <property type="entry name" value="S-adenosyl-L-methionine-dependent methyltransferases"/>
    <property type="match status" value="1"/>
</dbReference>
<keyword evidence="1" id="KW-0808">Transferase</keyword>
<accession>A0A3R9R028</accession>
<dbReference type="CDD" id="cd02440">
    <property type="entry name" value="AdoMet_MTases"/>
    <property type="match status" value="1"/>
</dbReference>
<sequence>MRRKELEIILQKISPLPKYDIWSEQYQTPPDLASFILYTAVEKGDIEGKKVADFGCGSGILAIGAAILGASEVIGIDIDPVAISESKRNAEMLQVSDKTKFFLMDVRDFNIEVDTVLQNPPFGTKRRHMDIIFLEKALSVSKVVYSVHKAGNTDFIRKFVERLGGAVDEIWFSRIKIPKIHKFHLRAVYPVDVEIFRVVKWKGL</sequence>
<dbReference type="PANTHER" id="PTHR23290">
    <property type="entry name" value="RRNA N6-ADENOSINE-METHYLTRANSFERASE METTL5"/>
    <property type="match status" value="1"/>
</dbReference>
<dbReference type="PRINTS" id="PR00507">
    <property type="entry name" value="N12N6MTFRASE"/>
</dbReference>
<dbReference type="EMBL" id="RCOS01000027">
    <property type="protein sequence ID" value="RSN77796.1"/>
    <property type="molecule type" value="Genomic_DNA"/>
</dbReference>
<dbReference type="GO" id="GO:0008168">
    <property type="term" value="F:methyltransferase activity"/>
    <property type="evidence" value="ECO:0007669"/>
    <property type="project" value="UniProtKB-KW"/>
</dbReference>
<protein>
    <submittedName>
        <fullName evidence="1">Methyltransferase domain-containing protein</fullName>
    </submittedName>
</protein>
<name>A0A3R9R028_9CREN</name>
<keyword evidence="2" id="KW-1185">Reference proteome</keyword>
<proteinExistence type="predicted"/>
<evidence type="ECO:0000313" key="1">
    <source>
        <dbReference type="EMBL" id="RSN77796.1"/>
    </source>
</evidence>
<organism evidence="1 2">
    <name type="scientific">Candidatus Methanodesulfokora washburnensis</name>
    <dbReference type="NCBI Taxonomy" id="2478471"/>
    <lineage>
        <taxon>Archaea</taxon>
        <taxon>Thermoproteota</taxon>
        <taxon>Candidatus Korarchaeia</taxon>
        <taxon>Candidatus Korarchaeia incertae sedis</taxon>
        <taxon>Candidatus Methanodesulfokora</taxon>
    </lineage>
</organism>
<gene>
    <name evidence="1" type="ORF">D6D85_02095</name>
</gene>